<comment type="similarity">
    <text evidence="1">Belongs to the bacterial sugar transferase family.</text>
</comment>
<dbReference type="Proteomes" id="UP001649381">
    <property type="component" value="Unassembled WGS sequence"/>
</dbReference>
<accession>A0ABS9H447</accession>
<proteinExistence type="inferred from homology"/>
<evidence type="ECO:0000256" key="2">
    <source>
        <dbReference type="SAM" id="Phobius"/>
    </source>
</evidence>
<dbReference type="PANTHER" id="PTHR30576:SF0">
    <property type="entry name" value="UNDECAPRENYL-PHOSPHATE N-ACETYLGALACTOSAMINYL 1-PHOSPHATE TRANSFERASE-RELATED"/>
    <property type="match status" value="1"/>
</dbReference>
<dbReference type="PANTHER" id="PTHR30576">
    <property type="entry name" value="COLANIC BIOSYNTHESIS UDP-GLUCOSE LIPID CARRIER TRANSFERASE"/>
    <property type="match status" value="1"/>
</dbReference>
<keyword evidence="4" id="KW-0808">Transferase</keyword>
<evidence type="ECO:0000259" key="3">
    <source>
        <dbReference type="Pfam" id="PF02397"/>
    </source>
</evidence>
<dbReference type="RefSeq" id="WP_236336499.1">
    <property type="nucleotide sequence ID" value="NZ_JAKIJS010000001.1"/>
</dbReference>
<sequence>MERNKVANVTYPIRKLDHSLLVYKRIIDIVLGSLIFIVVSPIFFLIMLVIFLLDGGPIFFVQTRSGLNNKPFKIYKFRTMTNKNSLQKNNHNYSWENGVPDEFVFKGKENPNITKIGKVLRRTSMDELPQIINVLLGTMSLVGPRPEIPQITQFYSDYQRSRLSCKPGITGYAQINGRSTINHGEKIKFDLYYVRNWSLKLDLIILWKTIFQVLSGKGSY</sequence>
<evidence type="ECO:0000313" key="4">
    <source>
        <dbReference type="EMBL" id="MCF6138735.1"/>
    </source>
</evidence>
<dbReference type="Pfam" id="PF02397">
    <property type="entry name" value="Bac_transf"/>
    <property type="match status" value="1"/>
</dbReference>
<gene>
    <name evidence="4" type="ORF">L2716_13445</name>
</gene>
<protein>
    <submittedName>
        <fullName evidence="4">Sugar transferase</fullName>
    </submittedName>
</protein>
<feature type="domain" description="Bacterial sugar transferase" evidence="3">
    <location>
        <begin position="24"/>
        <end position="214"/>
    </location>
</feature>
<keyword evidence="2" id="KW-1133">Transmembrane helix</keyword>
<reference evidence="4 5" key="1">
    <citation type="submission" date="2022-01" db="EMBL/GenBank/DDBJ databases">
        <title>Alkalihalobacillus sp. EGI L200015, a novel bacterium isolated from a salt lake sediment.</title>
        <authorList>
            <person name="Gao L."/>
            <person name="Fang B.-Z."/>
            <person name="Li W.-J."/>
        </authorList>
    </citation>
    <scope>NUCLEOTIDE SEQUENCE [LARGE SCALE GENOMIC DNA]</scope>
    <source>
        <strain evidence="4 5">KCTC 12718</strain>
    </source>
</reference>
<name>A0ABS9H447_9BACL</name>
<feature type="transmembrane region" description="Helical" evidence="2">
    <location>
        <begin position="29"/>
        <end position="53"/>
    </location>
</feature>
<organism evidence="4 5">
    <name type="scientific">Pseudalkalibacillus berkeleyi</name>
    <dbReference type="NCBI Taxonomy" id="1069813"/>
    <lineage>
        <taxon>Bacteria</taxon>
        <taxon>Bacillati</taxon>
        <taxon>Bacillota</taxon>
        <taxon>Bacilli</taxon>
        <taxon>Bacillales</taxon>
        <taxon>Fictibacillaceae</taxon>
        <taxon>Pseudalkalibacillus</taxon>
    </lineage>
</organism>
<keyword evidence="5" id="KW-1185">Reference proteome</keyword>
<evidence type="ECO:0000256" key="1">
    <source>
        <dbReference type="ARBA" id="ARBA00006464"/>
    </source>
</evidence>
<keyword evidence="2" id="KW-0472">Membrane</keyword>
<dbReference type="InterPro" id="IPR003362">
    <property type="entry name" value="Bact_transf"/>
</dbReference>
<comment type="caution">
    <text evidence="4">The sequence shown here is derived from an EMBL/GenBank/DDBJ whole genome shotgun (WGS) entry which is preliminary data.</text>
</comment>
<dbReference type="GO" id="GO:0016740">
    <property type="term" value="F:transferase activity"/>
    <property type="evidence" value="ECO:0007669"/>
    <property type="project" value="UniProtKB-KW"/>
</dbReference>
<dbReference type="EMBL" id="JAKIJS010000001">
    <property type="protein sequence ID" value="MCF6138735.1"/>
    <property type="molecule type" value="Genomic_DNA"/>
</dbReference>
<evidence type="ECO:0000313" key="5">
    <source>
        <dbReference type="Proteomes" id="UP001649381"/>
    </source>
</evidence>
<keyword evidence="2" id="KW-0812">Transmembrane</keyword>